<accession>A0A8D8TC48</accession>
<reference evidence="2" key="1">
    <citation type="submission" date="2021-05" db="EMBL/GenBank/DDBJ databases">
        <authorList>
            <person name="Alioto T."/>
            <person name="Alioto T."/>
            <person name="Gomez Garrido J."/>
        </authorList>
    </citation>
    <scope>NUCLEOTIDE SEQUENCE</scope>
</reference>
<organism evidence="2">
    <name type="scientific">Cacopsylla melanoneura</name>
    <dbReference type="NCBI Taxonomy" id="428564"/>
    <lineage>
        <taxon>Eukaryota</taxon>
        <taxon>Metazoa</taxon>
        <taxon>Ecdysozoa</taxon>
        <taxon>Arthropoda</taxon>
        <taxon>Hexapoda</taxon>
        <taxon>Insecta</taxon>
        <taxon>Pterygota</taxon>
        <taxon>Neoptera</taxon>
        <taxon>Paraneoptera</taxon>
        <taxon>Hemiptera</taxon>
        <taxon>Sternorrhyncha</taxon>
        <taxon>Psylloidea</taxon>
        <taxon>Psyllidae</taxon>
        <taxon>Psyllinae</taxon>
        <taxon>Cacopsylla</taxon>
    </lineage>
</organism>
<feature type="compositionally biased region" description="Basic residues" evidence="1">
    <location>
        <begin position="109"/>
        <end position="122"/>
    </location>
</feature>
<feature type="compositionally biased region" description="Basic and acidic residues" evidence="1">
    <location>
        <begin position="762"/>
        <end position="775"/>
    </location>
</feature>
<feature type="compositionally biased region" description="Basic residues" evidence="1">
    <location>
        <begin position="62"/>
        <end position="80"/>
    </location>
</feature>
<protein>
    <submittedName>
        <fullName evidence="2">Uncharacterized protein</fullName>
    </submittedName>
</protein>
<feature type="region of interest" description="Disordered" evidence="1">
    <location>
        <begin position="744"/>
        <end position="795"/>
    </location>
</feature>
<feature type="region of interest" description="Disordered" evidence="1">
    <location>
        <begin position="1"/>
        <end position="35"/>
    </location>
</feature>
<sequence length="808" mass="94102">MPQSREERLRKKREAEKRRYEKLKNDEEGRKRLKEKEVLQYEQKKKKGVCVPIKKLSAREQRAKRKEWRTKKKDYRQKKKVERERQEAVVTPPSSEDEEPPQETEKQKREKARYRNKKSREQKKKDKLIEKLTTKMEKYKKKYQRERNKNKNKNSDKSTPNTSTPATPRTRVKILLQKENNTSEMVQKVLFAECVADQLEASYSEIDSQEEKRKFKQQVCGKLIRKYKLQSQYKRKLRGKHEKGENVGGENSYKRKSTNYNNNLKDKVVAFFLEEANSRMMPGKKDFVSKGKTKMQKRYLNHSMKKLHSEFLKNNPKTPLSYTLFCKLKPFYVKKMNAAARETCKCLKCTNMELKAISLHRIGRLEKPTLESLLHTFGTESNETQNRLVVWEDPPFDEISNVKYYKWVNVKETIHNKTTGKEKQVTNIAKVPFVCSLEEFIKLLEIEIPVFVKHNNTKNHQYSAIRNLKNNLKSTECLIHMDFSENYMAKYSEEVQSFHFGGSRKQVSLHTVVAYVKDIGESVKNINFCTLSENTRHDVPAIWAHLHPVLTCLFNKYSTLDTIHFLSDSPSTQYRNKLMFYFLGNILKEKYPHIKAFTWNYSEAGHGKGAPDGIGGVCKRTADRIVGEGKDISTPQMLMNVLLENVKAVKFFYIEDTDIDTVSNQLDLTKVKAFPGTMQVHQVCSVNSTLTHLVFRTLSHFGVHLPPNCREIGSLKYGLTEMQQKPLKKRAYYCTIYSDSDEDGNVKDVMNDSGEVNGAESGGREEEDRAESSGREEEDGVDSGGFEEEYESDDEVLTTLYEAFKMKK</sequence>
<feature type="compositionally biased region" description="Basic and acidic residues" evidence="1">
    <location>
        <begin position="123"/>
        <end position="137"/>
    </location>
</feature>
<feature type="region of interest" description="Disordered" evidence="1">
    <location>
        <begin position="234"/>
        <end position="259"/>
    </location>
</feature>
<feature type="compositionally biased region" description="Acidic residues" evidence="1">
    <location>
        <begin position="776"/>
        <end position="795"/>
    </location>
</feature>
<name>A0A8D8TC48_9HEMI</name>
<dbReference type="AlphaFoldDB" id="A0A8D8TC48"/>
<proteinExistence type="predicted"/>
<feature type="region of interest" description="Disordered" evidence="1">
    <location>
        <begin position="53"/>
        <end position="169"/>
    </location>
</feature>
<dbReference type="PANTHER" id="PTHR46601:SF1">
    <property type="entry name" value="ADF-H DOMAIN-CONTAINING PROTEIN"/>
    <property type="match status" value="1"/>
</dbReference>
<dbReference type="PANTHER" id="PTHR46601">
    <property type="entry name" value="ULP_PROTEASE DOMAIN-CONTAINING PROTEIN"/>
    <property type="match status" value="1"/>
</dbReference>
<evidence type="ECO:0000256" key="1">
    <source>
        <dbReference type="SAM" id="MobiDB-lite"/>
    </source>
</evidence>
<feature type="compositionally biased region" description="Basic and acidic residues" evidence="1">
    <location>
        <begin position="145"/>
        <end position="156"/>
    </location>
</feature>
<dbReference type="EMBL" id="HBUF01266588">
    <property type="protein sequence ID" value="CAG6684286.1"/>
    <property type="molecule type" value="Transcribed_RNA"/>
</dbReference>
<evidence type="ECO:0000313" key="2">
    <source>
        <dbReference type="EMBL" id="CAG6684286.1"/>
    </source>
</evidence>